<dbReference type="OrthoDB" id="408152at2759"/>
<sequence>MIVAQSKEGRLKALADLLPFQRADFRGILTAMEGLPVTIRLLDPPLHEFLPDGDMTEVCEALARDAGVTVDEVYGTIEKLQEVNPMLGFRGCRLGITYPEITEMQVRSGGSRTMERGATREKPKPLQFADEEAYKSDVLGTGLPASPGAAVGQAVFNAEDAEAWRGSGLPVVLVRRETSPEVYEAHIAEVRAVVPPEQLLLFTPREGWAPLCAFLGAPVPADQPFPHVNDKEDFSKRLLGARRQRVLLYRGVIAACNAAVAAAAAAAGGFLLARLLRHRGRKARG</sequence>
<dbReference type="Gene3D" id="3.40.50.300">
    <property type="entry name" value="P-loop containing nucleotide triphosphate hydrolases"/>
    <property type="match status" value="1"/>
</dbReference>
<dbReference type="InterPro" id="IPR040632">
    <property type="entry name" value="Sulfotransfer_4"/>
</dbReference>
<dbReference type="Gene3D" id="3.20.20.60">
    <property type="entry name" value="Phosphoenolpyruvate-binding domains"/>
    <property type="match status" value="1"/>
</dbReference>
<dbReference type="GO" id="GO:0016301">
    <property type="term" value="F:kinase activity"/>
    <property type="evidence" value="ECO:0007669"/>
    <property type="project" value="UniProtKB-KW"/>
</dbReference>
<dbReference type="PANTHER" id="PTHR22931">
    <property type="entry name" value="PHOSPHOENOLPYRUVATE DIKINASE-RELATED"/>
    <property type="match status" value="1"/>
</dbReference>
<organism evidence="3 4">
    <name type="scientific">Tetrabaena socialis</name>
    <dbReference type="NCBI Taxonomy" id="47790"/>
    <lineage>
        <taxon>Eukaryota</taxon>
        <taxon>Viridiplantae</taxon>
        <taxon>Chlorophyta</taxon>
        <taxon>core chlorophytes</taxon>
        <taxon>Chlorophyceae</taxon>
        <taxon>CS clade</taxon>
        <taxon>Chlamydomonadales</taxon>
        <taxon>Tetrabaenaceae</taxon>
        <taxon>Tetrabaena</taxon>
    </lineage>
</organism>
<keyword evidence="1" id="KW-0472">Membrane</keyword>
<dbReference type="GO" id="GO:0050242">
    <property type="term" value="F:pyruvate, phosphate dikinase activity"/>
    <property type="evidence" value="ECO:0007669"/>
    <property type="project" value="InterPro"/>
</dbReference>
<evidence type="ECO:0000256" key="1">
    <source>
        <dbReference type="SAM" id="Phobius"/>
    </source>
</evidence>
<feature type="domain" description="PEP-utilising enzyme C-terminal" evidence="2">
    <location>
        <begin position="21"/>
        <end position="108"/>
    </location>
</feature>
<dbReference type="EMBL" id="PGGS01000645">
    <property type="protein sequence ID" value="PNH02497.1"/>
    <property type="molecule type" value="Genomic_DNA"/>
</dbReference>
<dbReference type="PANTHER" id="PTHR22931:SF9">
    <property type="entry name" value="PYRUVATE, PHOSPHATE DIKINASE 1, CHLOROPLASTIC"/>
    <property type="match status" value="1"/>
</dbReference>
<keyword evidence="4" id="KW-1185">Reference proteome</keyword>
<name>A0A2J7ZQF2_9CHLO</name>
<dbReference type="InterPro" id="IPR040442">
    <property type="entry name" value="Pyrv_kinase-like_dom_sf"/>
</dbReference>
<dbReference type="Pfam" id="PF02896">
    <property type="entry name" value="PEP-utilizers_C"/>
    <property type="match status" value="1"/>
</dbReference>
<dbReference type="InterPro" id="IPR000121">
    <property type="entry name" value="PEP_util_C"/>
</dbReference>
<dbReference type="SUPFAM" id="SSF51621">
    <property type="entry name" value="Phosphoenolpyruvate/pyruvate domain"/>
    <property type="match status" value="1"/>
</dbReference>
<dbReference type="InterPro" id="IPR015813">
    <property type="entry name" value="Pyrv/PenolPyrv_kinase-like_dom"/>
</dbReference>
<dbReference type="InterPro" id="IPR010121">
    <property type="entry name" value="Pyruvate_phosphate_dikinase"/>
</dbReference>
<reference evidence="3 4" key="1">
    <citation type="journal article" date="2017" name="Mol. Biol. Evol.">
        <title>The 4-celled Tetrabaena socialis nuclear genome reveals the essential components for genetic control of cell number at the origin of multicellularity in the volvocine lineage.</title>
        <authorList>
            <person name="Featherston J."/>
            <person name="Arakaki Y."/>
            <person name="Hanschen E.R."/>
            <person name="Ferris P.J."/>
            <person name="Michod R.E."/>
            <person name="Olson B.J.S.C."/>
            <person name="Nozaki H."/>
            <person name="Durand P.M."/>
        </authorList>
    </citation>
    <scope>NUCLEOTIDE SEQUENCE [LARGE SCALE GENOMIC DNA]</scope>
    <source>
        <strain evidence="3 4">NIES-571</strain>
    </source>
</reference>
<accession>A0A2J7ZQF2</accession>
<dbReference type="Pfam" id="PF17784">
    <property type="entry name" value="Sulfotransfer_4"/>
    <property type="match status" value="1"/>
</dbReference>
<keyword evidence="3" id="KW-0418">Kinase</keyword>
<evidence type="ECO:0000313" key="4">
    <source>
        <dbReference type="Proteomes" id="UP000236333"/>
    </source>
</evidence>
<keyword evidence="3" id="KW-0808">Transferase</keyword>
<dbReference type="InterPro" id="IPR036637">
    <property type="entry name" value="Phosphohistidine_dom_sf"/>
</dbReference>
<keyword evidence="3" id="KW-0670">Pyruvate</keyword>
<dbReference type="AlphaFoldDB" id="A0A2J7ZQF2"/>
<keyword evidence="1" id="KW-1133">Transmembrane helix</keyword>
<dbReference type="InterPro" id="IPR027417">
    <property type="entry name" value="P-loop_NTPase"/>
</dbReference>
<gene>
    <name evidence="3" type="ORF">TSOC_011518</name>
</gene>
<keyword evidence="1" id="KW-0812">Transmembrane</keyword>
<comment type="caution">
    <text evidence="3">The sequence shown here is derived from an EMBL/GenBank/DDBJ whole genome shotgun (WGS) entry which is preliminary data.</text>
</comment>
<dbReference type="SUPFAM" id="SSF52009">
    <property type="entry name" value="Phosphohistidine domain"/>
    <property type="match status" value="1"/>
</dbReference>
<protein>
    <submittedName>
        <fullName evidence="3">Pyruvate, phosphate dikinase, chloroplastic</fullName>
    </submittedName>
</protein>
<dbReference type="Proteomes" id="UP000236333">
    <property type="component" value="Unassembled WGS sequence"/>
</dbReference>
<proteinExistence type="predicted"/>
<evidence type="ECO:0000259" key="2">
    <source>
        <dbReference type="Pfam" id="PF02896"/>
    </source>
</evidence>
<evidence type="ECO:0000313" key="3">
    <source>
        <dbReference type="EMBL" id="PNH02497.1"/>
    </source>
</evidence>
<dbReference type="SUPFAM" id="SSF52540">
    <property type="entry name" value="P-loop containing nucleoside triphosphate hydrolases"/>
    <property type="match status" value="1"/>
</dbReference>
<feature type="transmembrane region" description="Helical" evidence="1">
    <location>
        <begin position="247"/>
        <end position="276"/>
    </location>
</feature>